<sequence>MPVYLLDYLFKDEPRTHTLELDQSELCTHQAAIHLLELHFGDAENSLMMPNADAMPDEILAKAALLGLTHINVDKQPSTS</sequence>
<evidence type="ECO:0000313" key="2">
    <source>
        <dbReference type="Proteomes" id="UP000464644"/>
    </source>
</evidence>
<dbReference type="EMBL" id="CP047265">
    <property type="protein sequence ID" value="QHF04579.1"/>
    <property type="molecule type" value="Genomic_DNA"/>
</dbReference>
<accession>A0ABX6HGX3</accession>
<gene>
    <name evidence="1" type="ORF">N015_20100</name>
</gene>
<evidence type="ECO:0000313" key="1">
    <source>
        <dbReference type="EMBL" id="QHF04579.1"/>
    </source>
</evidence>
<reference evidence="1 2" key="1">
    <citation type="journal article" date="2014" name="Genome Announc.">
        <title>Draft Genome Sequences of a Phylogenetically Diverse Suite of Pseudomonas syringae Strains from Multiple Source Populations.</title>
        <authorList>
            <person name="Baltrus D.A."/>
            <person name="Yourstone S."/>
            <person name="Lind A."/>
            <person name="Guilbaud C."/>
            <person name="Sands D.C."/>
            <person name="Jones C.D."/>
            <person name="Morris C.E."/>
            <person name="Dangl J.L."/>
        </authorList>
    </citation>
    <scope>NUCLEOTIDE SEQUENCE [LARGE SCALE GENOMIC DNA]</scope>
    <source>
        <strain evidence="1 2">CC1524</strain>
    </source>
</reference>
<keyword evidence="2" id="KW-1185">Reference proteome</keyword>
<proteinExistence type="predicted"/>
<dbReference type="Proteomes" id="UP000464644">
    <property type="component" value="Chromosome"/>
</dbReference>
<dbReference type="RefSeq" id="WP_024687604.1">
    <property type="nucleotide sequence ID" value="NZ_CP047265.1"/>
</dbReference>
<protein>
    <submittedName>
        <fullName evidence="1">Uncharacterized protein</fullName>
    </submittedName>
</protein>
<organism evidence="1 2">
    <name type="scientific">Pseudomonas asturiensis</name>
    <dbReference type="NCBI Taxonomy" id="1190415"/>
    <lineage>
        <taxon>Bacteria</taxon>
        <taxon>Pseudomonadati</taxon>
        <taxon>Pseudomonadota</taxon>
        <taxon>Gammaproteobacteria</taxon>
        <taxon>Pseudomonadales</taxon>
        <taxon>Pseudomonadaceae</taxon>
        <taxon>Pseudomonas</taxon>
    </lineage>
</organism>
<name>A0ABX6HGX3_9PSED</name>